<dbReference type="PANTHER" id="PTHR21666">
    <property type="entry name" value="PEPTIDASE-RELATED"/>
    <property type="match status" value="1"/>
</dbReference>
<dbReference type="CDD" id="cd00118">
    <property type="entry name" value="LysM"/>
    <property type="match status" value="2"/>
</dbReference>
<gene>
    <name evidence="2" type="ORF">ACFQ4Y_09785</name>
</gene>
<dbReference type="Gene3D" id="3.10.350.10">
    <property type="entry name" value="LysM domain"/>
    <property type="match status" value="2"/>
</dbReference>
<dbReference type="InterPro" id="IPR018392">
    <property type="entry name" value="LysM"/>
</dbReference>
<dbReference type="PANTHER" id="PTHR21666:SF270">
    <property type="entry name" value="MUREIN HYDROLASE ACTIVATOR ENVC"/>
    <property type="match status" value="1"/>
</dbReference>
<evidence type="ECO:0000313" key="2">
    <source>
        <dbReference type="EMBL" id="MFD1427213.1"/>
    </source>
</evidence>
<feature type="domain" description="LysM" evidence="1">
    <location>
        <begin position="77"/>
        <end position="121"/>
    </location>
</feature>
<dbReference type="Gene3D" id="2.70.70.10">
    <property type="entry name" value="Glucose Permease (Domain IIA)"/>
    <property type="match status" value="1"/>
</dbReference>
<dbReference type="Pfam" id="PF01551">
    <property type="entry name" value="Peptidase_M23"/>
    <property type="match status" value="1"/>
</dbReference>
<proteinExistence type="predicted"/>
<protein>
    <submittedName>
        <fullName evidence="2">LysM peptidoglycan-binding domain-containing M23 family metallopeptidase</fullName>
    </submittedName>
</protein>
<comment type="caution">
    <text evidence="2">The sequence shown here is derived from an EMBL/GenBank/DDBJ whole genome shotgun (WGS) entry which is preliminary data.</text>
</comment>
<dbReference type="PROSITE" id="PS51782">
    <property type="entry name" value="LYSM"/>
    <property type="match status" value="2"/>
</dbReference>
<dbReference type="CDD" id="cd12797">
    <property type="entry name" value="M23_peptidase"/>
    <property type="match status" value="1"/>
</dbReference>
<dbReference type="SUPFAM" id="SSF51261">
    <property type="entry name" value="Duplicated hybrid motif"/>
    <property type="match status" value="1"/>
</dbReference>
<dbReference type="SMART" id="SM00257">
    <property type="entry name" value="LysM"/>
    <property type="match status" value="2"/>
</dbReference>
<sequence length="325" mass="35562">MTKKTTLVASSLSLCTASLFSSSDGNSVRAVTEEGIHPHTPDWPKERLAQEALYHYLNPLTSVAEGNLAVSSDKKTLTYQVEKGDTLYGIGLRYGVDHQVLAEMNGIKDPQLLQPGQRLQIPVQFKRIRVKEGQTLTSIAEENDVTVMALKEANPDLILSSAPYVGQVLTLPEEISPATTLPAMEPEKGEVQLAASETGGERSFIRWPVTGQITSRFGMRHGKMHTGIDIWNERGVQTPIRPARNGTVVRAGWGGNYGNLVVVDHGGGWTTYYAHLSQISVSQGQKVSRKSELGRMGTTGNSTGVHLHFEVRRNDQPMNPLEILP</sequence>
<accession>A0ABW4C9M4</accession>
<evidence type="ECO:0000259" key="1">
    <source>
        <dbReference type="PROSITE" id="PS51782"/>
    </source>
</evidence>
<dbReference type="InterPro" id="IPR050570">
    <property type="entry name" value="Cell_wall_metabolism_enzyme"/>
</dbReference>
<organism evidence="2 3">
    <name type="scientific">Kroppenstedtia sanguinis</name>
    <dbReference type="NCBI Taxonomy" id="1380684"/>
    <lineage>
        <taxon>Bacteria</taxon>
        <taxon>Bacillati</taxon>
        <taxon>Bacillota</taxon>
        <taxon>Bacilli</taxon>
        <taxon>Bacillales</taxon>
        <taxon>Thermoactinomycetaceae</taxon>
        <taxon>Kroppenstedtia</taxon>
    </lineage>
</organism>
<feature type="domain" description="LysM" evidence="1">
    <location>
        <begin position="126"/>
        <end position="171"/>
    </location>
</feature>
<dbReference type="InterPro" id="IPR011055">
    <property type="entry name" value="Dup_hybrid_motif"/>
</dbReference>
<dbReference type="InterPro" id="IPR036779">
    <property type="entry name" value="LysM_dom_sf"/>
</dbReference>
<name>A0ABW4C9M4_9BACL</name>
<dbReference type="InterPro" id="IPR016047">
    <property type="entry name" value="M23ase_b-sheet_dom"/>
</dbReference>
<dbReference type="Proteomes" id="UP001597282">
    <property type="component" value="Unassembled WGS sequence"/>
</dbReference>
<evidence type="ECO:0000313" key="3">
    <source>
        <dbReference type="Proteomes" id="UP001597282"/>
    </source>
</evidence>
<keyword evidence="3" id="KW-1185">Reference proteome</keyword>
<reference evidence="3" key="1">
    <citation type="journal article" date="2019" name="Int. J. Syst. Evol. Microbiol.">
        <title>The Global Catalogue of Microorganisms (GCM) 10K type strain sequencing project: providing services to taxonomists for standard genome sequencing and annotation.</title>
        <authorList>
            <consortium name="The Broad Institute Genomics Platform"/>
            <consortium name="The Broad Institute Genome Sequencing Center for Infectious Disease"/>
            <person name="Wu L."/>
            <person name="Ma J."/>
        </authorList>
    </citation>
    <scope>NUCLEOTIDE SEQUENCE [LARGE SCALE GENOMIC DNA]</scope>
    <source>
        <strain evidence="3">S1</strain>
    </source>
</reference>
<dbReference type="Pfam" id="PF01476">
    <property type="entry name" value="LysM"/>
    <property type="match status" value="2"/>
</dbReference>
<dbReference type="RefSeq" id="WP_380165030.1">
    <property type="nucleotide sequence ID" value="NZ_JBHTNU010000008.1"/>
</dbReference>
<dbReference type="EMBL" id="JBHTNU010000008">
    <property type="protein sequence ID" value="MFD1427213.1"/>
    <property type="molecule type" value="Genomic_DNA"/>
</dbReference>